<keyword evidence="5 11" id="KW-0436">Ligase</keyword>
<dbReference type="InterPro" id="IPR018236">
    <property type="entry name" value="SAICAR_synthetase_CS"/>
</dbReference>
<dbReference type="RefSeq" id="WP_158067829.1">
    <property type="nucleotide sequence ID" value="NZ_CP042829.1"/>
</dbReference>
<comment type="catalytic activity">
    <reaction evidence="10 11">
        <text>5-amino-1-(5-phospho-D-ribosyl)imidazole-4-carboxylate + L-aspartate + ATP = (2S)-2-[5-amino-1-(5-phospho-beta-D-ribosyl)imidazole-4-carboxamido]succinate + ADP + phosphate + 2 H(+)</text>
        <dbReference type="Rhea" id="RHEA:22628"/>
        <dbReference type="ChEBI" id="CHEBI:15378"/>
        <dbReference type="ChEBI" id="CHEBI:29991"/>
        <dbReference type="ChEBI" id="CHEBI:30616"/>
        <dbReference type="ChEBI" id="CHEBI:43474"/>
        <dbReference type="ChEBI" id="CHEBI:58443"/>
        <dbReference type="ChEBI" id="CHEBI:77657"/>
        <dbReference type="ChEBI" id="CHEBI:456216"/>
        <dbReference type="EC" id="6.3.2.6"/>
    </reaction>
</comment>
<evidence type="ECO:0000313" key="14">
    <source>
        <dbReference type="Proteomes" id="UP000326331"/>
    </source>
</evidence>
<evidence type="ECO:0000256" key="11">
    <source>
        <dbReference type="HAMAP-Rule" id="MF_00137"/>
    </source>
</evidence>
<reference evidence="13 14" key="1">
    <citation type="submission" date="2019-10" db="EMBL/GenBank/DDBJ databases">
        <title>Thermopilla bonchosmolovskayae gen. nov., sp. nov., a moderately thermophilic Chloroflexi bacterium from a Chukotka hot spring (Arctic, Russia), representing a novel classis Thermopillaia, which include previously uncultivated lineage OLB14.</title>
        <authorList>
            <person name="Kochetkova T.V."/>
            <person name="Zayulina K.S."/>
            <person name="Zhigarkov V.S."/>
            <person name="Minaev N.V."/>
            <person name="Novikov A."/>
            <person name="Toshchakov S.V."/>
            <person name="Elcheninov A.G."/>
            <person name="Kublanov I.V."/>
        </authorList>
    </citation>
    <scope>NUCLEOTIDE SEQUENCE [LARGE SCALE GENOMIC DNA]</scope>
    <source>
        <strain evidence="13 14">3753O</strain>
    </source>
</reference>
<gene>
    <name evidence="11" type="primary">purC</name>
    <name evidence="13" type="ORF">Tbon_11470</name>
</gene>
<evidence type="ECO:0000259" key="12">
    <source>
        <dbReference type="Pfam" id="PF01259"/>
    </source>
</evidence>
<evidence type="ECO:0000256" key="10">
    <source>
        <dbReference type="ARBA" id="ARBA00048475"/>
    </source>
</evidence>
<comment type="similarity">
    <text evidence="2 11">Belongs to the SAICAR synthetase family.</text>
</comment>
<keyword evidence="8 11" id="KW-0067">ATP-binding</keyword>
<evidence type="ECO:0000256" key="6">
    <source>
        <dbReference type="ARBA" id="ARBA00022741"/>
    </source>
</evidence>
<dbReference type="CDD" id="cd01414">
    <property type="entry name" value="SAICAR_synt_Sc"/>
    <property type="match status" value="1"/>
</dbReference>
<keyword evidence="14" id="KW-1185">Reference proteome</keyword>
<dbReference type="NCBIfam" id="TIGR00081">
    <property type="entry name" value="purC"/>
    <property type="match status" value="1"/>
</dbReference>
<feature type="domain" description="SAICAR synthetase/ADE2 N-terminal" evidence="12">
    <location>
        <begin position="17"/>
        <end position="262"/>
    </location>
</feature>
<evidence type="ECO:0000313" key="13">
    <source>
        <dbReference type="EMBL" id="QFG03881.1"/>
    </source>
</evidence>
<organism evidence="13 14">
    <name type="scientific">Tepidiforma bonchosmolovskayae</name>
    <dbReference type="NCBI Taxonomy" id="2601677"/>
    <lineage>
        <taxon>Bacteria</taxon>
        <taxon>Bacillati</taxon>
        <taxon>Chloroflexota</taxon>
        <taxon>Tepidiformia</taxon>
        <taxon>Tepidiformales</taxon>
        <taxon>Tepidiformaceae</taxon>
        <taxon>Tepidiforma</taxon>
    </lineage>
</organism>
<dbReference type="Gene3D" id="3.30.470.20">
    <property type="entry name" value="ATP-grasp fold, B domain"/>
    <property type="match status" value="1"/>
</dbReference>
<dbReference type="Gene3D" id="3.30.200.20">
    <property type="entry name" value="Phosphorylase Kinase, domain 1"/>
    <property type="match status" value="1"/>
</dbReference>
<evidence type="ECO:0000256" key="7">
    <source>
        <dbReference type="ARBA" id="ARBA00022755"/>
    </source>
</evidence>
<evidence type="ECO:0000256" key="3">
    <source>
        <dbReference type="ARBA" id="ARBA00012217"/>
    </source>
</evidence>
<evidence type="ECO:0000256" key="8">
    <source>
        <dbReference type="ARBA" id="ARBA00022840"/>
    </source>
</evidence>
<proteinExistence type="inferred from homology"/>
<evidence type="ECO:0000256" key="5">
    <source>
        <dbReference type="ARBA" id="ARBA00022598"/>
    </source>
</evidence>
<keyword evidence="6 11" id="KW-0547">Nucleotide-binding</keyword>
<evidence type="ECO:0000256" key="4">
    <source>
        <dbReference type="ARBA" id="ARBA00016460"/>
    </source>
</evidence>
<dbReference type="HAMAP" id="MF_00137">
    <property type="entry name" value="SAICAR_synth"/>
    <property type="match status" value="1"/>
</dbReference>
<dbReference type="Proteomes" id="UP000326331">
    <property type="component" value="Chromosome"/>
</dbReference>
<protein>
    <recommendedName>
        <fullName evidence="4 11">Phosphoribosylaminoimidazole-succinocarboxamide synthase</fullName>
        <ecNumber evidence="3 11">6.3.2.6</ecNumber>
    </recommendedName>
    <alternativeName>
        <fullName evidence="9 11">SAICAR synthetase</fullName>
    </alternativeName>
</protein>
<name>A0ABX6C3Y6_9CHLR</name>
<evidence type="ECO:0000256" key="1">
    <source>
        <dbReference type="ARBA" id="ARBA00004672"/>
    </source>
</evidence>
<accession>A0ABX6C3Y6</accession>
<comment type="pathway">
    <text evidence="1 11">Purine metabolism; IMP biosynthesis via de novo pathway; 5-amino-1-(5-phospho-D-ribosyl)imidazole-4-carboxamide from 5-amino-1-(5-phospho-D-ribosyl)imidazole-4-carboxylate: step 1/2.</text>
</comment>
<dbReference type="GO" id="GO:0004639">
    <property type="term" value="F:phosphoribosylaminoimidazolesuccinocarboxamide synthase activity"/>
    <property type="evidence" value="ECO:0007669"/>
    <property type="project" value="UniProtKB-EC"/>
</dbReference>
<dbReference type="NCBIfam" id="NF010568">
    <property type="entry name" value="PRK13961.1"/>
    <property type="match status" value="1"/>
</dbReference>
<dbReference type="PANTHER" id="PTHR43700:SF1">
    <property type="entry name" value="PHOSPHORIBOSYLAMINOIMIDAZOLE-SUCCINOCARBOXAMIDE SYNTHASE"/>
    <property type="match status" value="1"/>
</dbReference>
<dbReference type="EMBL" id="CP042829">
    <property type="protein sequence ID" value="QFG03881.1"/>
    <property type="molecule type" value="Genomic_DNA"/>
</dbReference>
<dbReference type="InterPro" id="IPR028923">
    <property type="entry name" value="SAICAR_synt/ADE2_N"/>
</dbReference>
<dbReference type="SUPFAM" id="SSF56104">
    <property type="entry name" value="SAICAR synthase-like"/>
    <property type="match status" value="1"/>
</dbReference>
<keyword evidence="7 11" id="KW-0658">Purine biosynthesis</keyword>
<dbReference type="InterPro" id="IPR001636">
    <property type="entry name" value="SAICAR_synth"/>
</dbReference>
<sequence>MRSVAEPMVWSNLPAPVYRGKVRDTYDLGDRLLIVATDRISALDVVLPTPIPGKGKVLTMLSAWWFERIGAVVPNHFIAVVTAENRSEVPFDLGPEYYGRSMLVRKAKRLDAECIVRGYLSGSGWKEYRETGMVCGIRLPEGLRESDRLPEPIFTPSTKAAQGHDQNITYEQLAELVGEEAANAMRIRSLAVYGYAHTVALEQGIIIADTKFEFGWWNEEVILIDEVLTPDSSRFWLANEYRPGGPQPSLDKQPVRDWLAAHWREGEPAPELPPDVVEATTERYLRAYRMLTGEELSL</sequence>
<evidence type="ECO:0000256" key="9">
    <source>
        <dbReference type="ARBA" id="ARBA00030409"/>
    </source>
</evidence>
<dbReference type="Pfam" id="PF01259">
    <property type="entry name" value="SAICAR_synt"/>
    <property type="match status" value="1"/>
</dbReference>
<evidence type="ECO:0000256" key="2">
    <source>
        <dbReference type="ARBA" id="ARBA00010190"/>
    </source>
</evidence>
<dbReference type="PROSITE" id="PS01058">
    <property type="entry name" value="SAICAR_SYNTHETASE_2"/>
    <property type="match status" value="1"/>
</dbReference>
<dbReference type="PANTHER" id="PTHR43700">
    <property type="entry name" value="PHOSPHORIBOSYLAMINOIMIDAZOLE-SUCCINOCARBOXAMIDE SYNTHASE"/>
    <property type="match status" value="1"/>
</dbReference>
<dbReference type="EC" id="6.3.2.6" evidence="3 11"/>